<evidence type="ECO:0000313" key="3">
    <source>
        <dbReference type="Proteomes" id="UP001215280"/>
    </source>
</evidence>
<dbReference type="AlphaFoldDB" id="A0AAD7KDS1"/>
<feature type="region of interest" description="Disordered" evidence="1">
    <location>
        <begin position="1"/>
        <end position="21"/>
    </location>
</feature>
<feature type="compositionally biased region" description="Low complexity" evidence="1">
    <location>
        <begin position="7"/>
        <end position="18"/>
    </location>
</feature>
<dbReference type="EMBL" id="JARJLG010000003">
    <property type="protein sequence ID" value="KAJ7782512.1"/>
    <property type="molecule type" value="Genomic_DNA"/>
</dbReference>
<organism evidence="2 3">
    <name type="scientific">Mycena maculata</name>
    <dbReference type="NCBI Taxonomy" id="230809"/>
    <lineage>
        <taxon>Eukaryota</taxon>
        <taxon>Fungi</taxon>
        <taxon>Dikarya</taxon>
        <taxon>Basidiomycota</taxon>
        <taxon>Agaricomycotina</taxon>
        <taxon>Agaricomycetes</taxon>
        <taxon>Agaricomycetidae</taxon>
        <taxon>Agaricales</taxon>
        <taxon>Marasmiineae</taxon>
        <taxon>Mycenaceae</taxon>
        <taxon>Mycena</taxon>
    </lineage>
</organism>
<name>A0AAD7KDS1_9AGAR</name>
<proteinExistence type="predicted"/>
<reference evidence="2" key="1">
    <citation type="submission" date="2023-03" db="EMBL/GenBank/DDBJ databases">
        <title>Massive genome expansion in bonnet fungi (Mycena s.s.) driven by repeated elements and novel gene families across ecological guilds.</title>
        <authorList>
            <consortium name="Lawrence Berkeley National Laboratory"/>
            <person name="Harder C.B."/>
            <person name="Miyauchi S."/>
            <person name="Viragh M."/>
            <person name="Kuo A."/>
            <person name="Thoen E."/>
            <person name="Andreopoulos B."/>
            <person name="Lu D."/>
            <person name="Skrede I."/>
            <person name="Drula E."/>
            <person name="Henrissat B."/>
            <person name="Morin E."/>
            <person name="Kohler A."/>
            <person name="Barry K."/>
            <person name="LaButti K."/>
            <person name="Morin E."/>
            <person name="Salamov A."/>
            <person name="Lipzen A."/>
            <person name="Mereny Z."/>
            <person name="Hegedus B."/>
            <person name="Baldrian P."/>
            <person name="Stursova M."/>
            <person name="Weitz H."/>
            <person name="Taylor A."/>
            <person name="Grigoriev I.V."/>
            <person name="Nagy L.G."/>
            <person name="Martin F."/>
            <person name="Kauserud H."/>
        </authorList>
    </citation>
    <scope>NUCLEOTIDE SEQUENCE</scope>
    <source>
        <strain evidence="2">CBHHK188m</strain>
    </source>
</reference>
<gene>
    <name evidence="2" type="ORF">DFH07DRAFT_764660</name>
</gene>
<sequence>MTPEFAAPPSTSSSHPAHSLPPRPIPVLVAAPVRVHVHIRLEQLVWQEPARRPRDAWCRSVSVEAHAWEGAGAGASVGARVRSFAGPKDVLRSTERRRALRGLAYTAPDVALPGSWMWAKEAHTNISYLTHPPLAPLYLLLGNCGGRGPASQLLPDKFLPMVPVLTLPPRGGFSGSSELAVVGGCAWVERSDTTCGDFADHVSRASAALPQRATVGQPVGNQELTVTVAVRF</sequence>
<dbReference type="Proteomes" id="UP001215280">
    <property type="component" value="Unassembled WGS sequence"/>
</dbReference>
<keyword evidence="3" id="KW-1185">Reference proteome</keyword>
<evidence type="ECO:0000256" key="1">
    <source>
        <dbReference type="SAM" id="MobiDB-lite"/>
    </source>
</evidence>
<evidence type="ECO:0000313" key="2">
    <source>
        <dbReference type="EMBL" id="KAJ7782512.1"/>
    </source>
</evidence>
<comment type="caution">
    <text evidence="2">The sequence shown here is derived from an EMBL/GenBank/DDBJ whole genome shotgun (WGS) entry which is preliminary data.</text>
</comment>
<protein>
    <submittedName>
        <fullName evidence="2">Uncharacterized protein</fullName>
    </submittedName>
</protein>
<accession>A0AAD7KDS1</accession>